<dbReference type="PROSITE" id="PS00552">
    <property type="entry name" value="HTH_MERR_1"/>
    <property type="match status" value="1"/>
</dbReference>
<accession>A0A228HRR1</accession>
<dbReference type="InterPro" id="IPR047057">
    <property type="entry name" value="MerR_fam"/>
</dbReference>
<keyword evidence="3" id="KW-0804">Transcription</keyword>
<reference evidence="7" key="1">
    <citation type="submission" date="2017-06" db="EMBL/GenBank/DDBJ databases">
        <authorList>
            <person name="LiPuma J."/>
            <person name="Spilker T."/>
        </authorList>
    </citation>
    <scope>NUCLEOTIDE SEQUENCE [LARGE SCALE GENOMIC DNA]</scope>
    <source>
        <strain evidence="7">AU17325</strain>
    </source>
</reference>
<evidence type="ECO:0000256" key="4">
    <source>
        <dbReference type="SAM" id="MobiDB-lite"/>
    </source>
</evidence>
<comment type="caution">
    <text evidence="6">The sequence shown here is derived from an EMBL/GenBank/DDBJ whole genome shotgun (WGS) entry which is preliminary data.</text>
</comment>
<dbReference type="GO" id="GO:0003677">
    <property type="term" value="F:DNA binding"/>
    <property type="evidence" value="ECO:0007669"/>
    <property type="project" value="UniProtKB-KW"/>
</dbReference>
<dbReference type="PANTHER" id="PTHR30204:SF94">
    <property type="entry name" value="HEAVY METAL-DEPENDENT TRANSCRIPTIONAL REGULATOR HI_0293-RELATED"/>
    <property type="match status" value="1"/>
</dbReference>
<dbReference type="GO" id="GO:0003700">
    <property type="term" value="F:DNA-binding transcription factor activity"/>
    <property type="evidence" value="ECO:0007669"/>
    <property type="project" value="InterPro"/>
</dbReference>
<evidence type="ECO:0000313" key="6">
    <source>
        <dbReference type="EMBL" id="OXI32807.1"/>
    </source>
</evidence>
<feature type="domain" description="HTH merR-type" evidence="5">
    <location>
        <begin position="12"/>
        <end position="81"/>
    </location>
</feature>
<evidence type="ECO:0000256" key="1">
    <source>
        <dbReference type="ARBA" id="ARBA00023015"/>
    </source>
</evidence>
<keyword evidence="2" id="KW-0238">DNA-binding</keyword>
<evidence type="ECO:0000256" key="2">
    <source>
        <dbReference type="ARBA" id="ARBA00023125"/>
    </source>
</evidence>
<dbReference type="InterPro" id="IPR009061">
    <property type="entry name" value="DNA-bd_dom_put_sf"/>
</dbReference>
<dbReference type="Pfam" id="PF13411">
    <property type="entry name" value="MerR_1"/>
    <property type="match status" value="1"/>
</dbReference>
<evidence type="ECO:0000313" key="7">
    <source>
        <dbReference type="Proteomes" id="UP000214600"/>
    </source>
</evidence>
<feature type="region of interest" description="Disordered" evidence="4">
    <location>
        <begin position="143"/>
        <end position="173"/>
    </location>
</feature>
<proteinExistence type="predicted"/>
<organism evidence="6 7">
    <name type="scientific">Burkholderia aenigmatica</name>
    <dbReference type="NCBI Taxonomy" id="2015348"/>
    <lineage>
        <taxon>Bacteria</taxon>
        <taxon>Pseudomonadati</taxon>
        <taxon>Pseudomonadota</taxon>
        <taxon>Betaproteobacteria</taxon>
        <taxon>Burkholderiales</taxon>
        <taxon>Burkholderiaceae</taxon>
        <taxon>Burkholderia</taxon>
        <taxon>Burkholderia cepacia complex</taxon>
    </lineage>
</organism>
<dbReference type="SMART" id="SM00422">
    <property type="entry name" value="HTH_MERR"/>
    <property type="match status" value="1"/>
</dbReference>
<dbReference type="EMBL" id="NKFA01000038">
    <property type="protein sequence ID" value="OXI32807.1"/>
    <property type="molecule type" value="Genomic_DNA"/>
</dbReference>
<dbReference type="Proteomes" id="UP000214600">
    <property type="component" value="Unassembled WGS sequence"/>
</dbReference>
<feature type="compositionally biased region" description="Low complexity" evidence="4">
    <location>
        <begin position="148"/>
        <end position="158"/>
    </location>
</feature>
<dbReference type="PANTHER" id="PTHR30204">
    <property type="entry name" value="REDOX-CYCLING DRUG-SENSING TRANSCRIPTIONAL ACTIVATOR SOXR"/>
    <property type="match status" value="1"/>
</dbReference>
<dbReference type="SUPFAM" id="SSF46955">
    <property type="entry name" value="Putative DNA-binding domain"/>
    <property type="match status" value="1"/>
</dbReference>
<dbReference type="PROSITE" id="PS50937">
    <property type="entry name" value="HTH_MERR_2"/>
    <property type="match status" value="1"/>
</dbReference>
<dbReference type="OrthoDB" id="5297305at2"/>
<reference evidence="6 7" key="2">
    <citation type="submission" date="2017-08" db="EMBL/GenBank/DDBJ databases">
        <title>WGS of novel Burkholderia cepaca complex species.</title>
        <authorList>
            <person name="Lipuma J."/>
            <person name="Spilker T."/>
        </authorList>
    </citation>
    <scope>NUCLEOTIDE SEQUENCE [LARGE SCALE GENOMIC DNA]</scope>
    <source>
        <strain evidence="6 7">AU17325</strain>
    </source>
</reference>
<dbReference type="InterPro" id="IPR000551">
    <property type="entry name" value="MerR-type_HTH_dom"/>
</dbReference>
<protein>
    <submittedName>
        <fullName evidence="6">MerR family transcriptional regulator</fullName>
    </submittedName>
</protein>
<sequence>MAGCNPAGEYRNMKIGELAERTGLTPSRIRFYERIGLLTLVEREANGYRTYPQEAVTVLDLITAAQKADFSLEEIRTLMPADLAQWPCDSLLEALCRKVQDIEALEARLAQSKAQVVSLIADIAAKPASVDCATHAKRLLSRIPPGNAADGGEAATAAADRDEAVVRRRPPRA</sequence>
<gene>
    <name evidence="6" type="ORF">CFB84_40030</name>
</gene>
<name>A0A228HRR1_9BURK</name>
<evidence type="ECO:0000259" key="5">
    <source>
        <dbReference type="PROSITE" id="PS50937"/>
    </source>
</evidence>
<dbReference type="PRINTS" id="PR00040">
    <property type="entry name" value="HTHMERR"/>
</dbReference>
<keyword evidence="1" id="KW-0805">Transcription regulation</keyword>
<evidence type="ECO:0000256" key="3">
    <source>
        <dbReference type="ARBA" id="ARBA00023163"/>
    </source>
</evidence>
<dbReference type="Gene3D" id="1.10.1660.10">
    <property type="match status" value="1"/>
</dbReference>
<dbReference type="AlphaFoldDB" id="A0A228HRR1"/>